<gene>
    <name evidence="2" type="ORF">RBB77_21750</name>
</gene>
<dbReference type="SUPFAM" id="SSF53335">
    <property type="entry name" value="S-adenosyl-L-methionine-dependent methyltransferases"/>
    <property type="match status" value="1"/>
</dbReference>
<keyword evidence="2" id="KW-0808">Transferase</keyword>
<reference evidence="2" key="1">
    <citation type="submission" date="2023-08" db="EMBL/GenBank/DDBJ databases">
        <authorList>
            <person name="Messyasz A."/>
            <person name="Mannisto M.K."/>
            <person name="Kerkhof L.J."/>
            <person name="Haggblom M."/>
        </authorList>
    </citation>
    <scope>NUCLEOTIDE SEQUENCE</scope>
    <source>
        <strain evidence="2">X5P6</strain>
    </source>
</reference>
<evidence type="ECO:0000313" key="2">
    <source>
        <dbReference type="EMBL" id="XCB33013.1"/>
    </source>
</evidence>
<dbReference type="GO" id="GO:0032259">
    <property type="term" value="P:methylation"/>
    <property type="evidence" value="ECO:0007669"/>
    <property type="project" value="UniProtKB-KW"/>
</dbReference>
<dbReference type="Gene3D" id="3.40.50.150">
    <property type="entry name" value="Vaccinia Virus protein VP39"/>
    <property type="match status" value="1"/>
</dbReference>
<protein>
    <submittedName>
        <fullName evidence="2">Sugar O-methyltransferase</fullName>
        <ecNumber evidence="2">2.1.1.-</ecNumber>
    </submittedName>
</protein>
<feature type="region of interest" description="Disordered" evidence="1">
    <location>
        <begin position="416"/>
        <end position="439"/>
    </location>
</feature>
<dbReference type="AlphaFoldDB" id="A0AAU7ZQ01"/>
<keyword evidence="2" id="KW-0489">Methyltransferase</keyword>
<dbReference type="EMBL" id="CP132942">
    <property type="protein sequence ID" value="XCB33013.1"/>
    <property type="molecule type" value="Genomic_DNA"/>
</dbReference>
<evidence type="ECO:0000256" key="1">
    <source>
        <dbReference type="SAM" id="MobiDB-lite"/>
    </source>
</evidence>
<dbReference type="InterPro" id="IPR029063">
    <property type="entry name" value="SAM-dependent_MTases_sf"/>
</dbReference>
<reference evidence="2" key="2">
    <citation type="journal article" date="2024" name="Environ. Microbiol.">
        <title>Genome analysis and description of Tunturibacter gen. nov. expands the diversity of Terriglobia in tundra soils.</title>
        <authorList>
            <person name="Messyasz A."/>
            <person name="Mannisto M.K."/>
            <person name="Kerkhof L.J."/>
            <person name="Haggblom M.M."/>
        </authorList>
    </citation>
    <scope>NUCLEOTIDE SEQUENCE</scope>
    <source>
        <strain evidence="2">X5P6</strain>
    </source>
</reference>
<dbReference type="EC" id="2.1.1.-" evidence="2"/>
<organism evidence="2">
    <name type="scientific">Tunturiibacter psychrotolerans</name>
    <dbReference type="NCBI Taxonomy" id="3069686"/>
    <lineage>
        <taxon>Bacteria</taxon>
        <taxon>Pseudomonadati</taxon>
        <taxon>Acidobacteriota</taxon>
        <taxon>Terriglobia</taxon>
        <taxon>Terriglobales</taxon>
        <taxon>Acidobacteriaceae</taxon>
        <taxon>Tunturiibacter</taxon>
    </lineage>
</organism>
<dbReference type="RefSeq" id="WP_353063855.1">
    <property type="nucleotide sequence ID" value="NZ_CP132942.1"/>
</dbReference>
<dbReference type="GO" id="GO:0008168">
    <property type="term" value="F:methyltransferase activity"/>
    <property type="evidence" value="ECO:0007669"/>
    <property type="project" value="UniProtKB-KW"/>
</dbReference>
<dbReference type="InterPro" id="IPR030807">
    <property type="entry name" value="Methyltran_NanM"/>
</dbReference>
<dbReference type="NCBIfam" id="TIGR04371">
    <property type="entry name" value="methyltran_NanM"/>
    <property type="match status" value="1"/>
</dbReference>
<name>A0AAU7ZQ01_9BACT</name>
<sequence length="439" mass="49215">MVKLKHLRHPFRTVSTAKSLFAARWSMWRFADHGARRFRGDPRYDLQNVTDGFRSRLDNSGGDDELLERICAAYIRAVEQQQFAPKIYKASEWWQQVRQGSLGPVARALLTRDISTLRRMYRNFFRDPCSSGLLGVPFGMSKAYFGGTIKDFHRRFYLSHVLYRFDYWKAQTQNRFVLRDLAGPGIGNPFGVLIEETHINVGAEYAHYCAHRIDSLLDSKIATVAEIGGGFGGMAYYLLRNRPEVTYLDFDVPESVALTSYYLIKAFPKLKFLLYGEGQLTADAISQSDVALLPLFELDAMPTGSVDLTFSSHSMSDISSEAMVEYLRQIDSMTRDYFLYIGKERTNDSISDLFDQGGHSFELSEARASGWHSQKVSGAGSALGSRSTILEQVYTRTALGVDFTTTASTMERNSLFSRISSKPGSTAAQGSSASLSSND</sequence>
<accession>A0AAU7ZQ01</accession>
<dbReference type="KEGG" id="tpsc:RBB77_21750"/>
<proteinExistence type="predicted"/>